<evidence type="ECO:0000313" key="3">
    <source>
        <dbReference type="EMBL" id="AGA25794.1"/>
    </source>
</evidence>
<dbReference type="SUPFAM" id="SSF53474">
    <property type="entry name" value="alpha/beta-Hydrolases"/>
    <property type="match status" value="1"/>
</dbReference>
<dbReference type="Proteomes" id="UP000010798">
    <property type="component" value="Chromosome"/>
</dbReference>
<gene>
    <name evidence="3" type="ordered locus">Sinac_1411</name>
</gene>
<dbReference type="STRING" id="886293.Sinac_1411"/>
<evidence type="ECO:0000256" key="1">
    <source>
        <dbReference type="SAM" id="MobiDB-lite"/>
    </source>
</evidence>
<proteinExistence type="predicted"/>
<dbReference type="GO" id="GO:0016787">
    <property type="term" value="F:hydrolase activity"/>
    <property type="evidence" value="ECO:0007669"/>
    <property type="project" value="UniProtKB-KW"/>
</dbReference>
<dbReference type="InterPro" id="IPR050228">
    <property type="entry name" value="Carboxylesterase_BioH"/>
</dbReference>
<dbReference type="GO" id="GO:0016746">
    <property type="term" value="F:acyltransferase activity"/>
    <property type="evidence" value="ECO:0007669"/>
    <property type="project" value="UniProtKB-KW"/>
</dbReference>
<dbReference type="AlphaFoldDB" id="L0D8S0"/>
<dbReference type="InterPro" id="IPR000073">
    <property type="entry name" value="AB_hydrolase_1"/>
</dbReference>
<name>L0D8S0_SINAD</name>
<dbReference type="eggNOG" id="COG2267">
    <property type="taxonomic scope" value="Bacteria"/>
</dbReference>
<dbReference type="HOGENOM" id="CLU_836496_0_0_0"/>
<evidence type="ECO:0000259" key="2">
    <source>
        <dbReference type="Pfam" id="PF00561"/>
    </source>
</evidence>
<dbReference type="Pfam" id="PF00561">
    <property type="entry name" value="Abhydrolase_1"/>
    <property type="match status" value="1"/>
</dbReference>
<feature type="compositionally biased region" description="Low complexity" evidence="1">
    <location>
        <begin position="12"/>
        <end position="32"/>
    </location>
</feature>
<feature type="domain" description="AB hydrolase-1" evidence="2">
    <location>
        <begin position="73"/>
        <end position="302"/>
    </location>
</feature>
<sequence>MIEVRPHAPQTRSEPVPESPAPVAESPESSSRPPCPAPADFRAEVATYDRMAEHAIWEGPRYRMHYRVLGQGPPLILVPGIAATYRGYALMLNRLASQFRTVIFDYPGDHPDDGAKLGRITHDHIVDDLFGLIEHLNIGRAFLTGLSFGSTVVFRALHREPRRFPKAVVQGAFAHRRFSRAERMALSLGRHLPGQSSRLPWREQILAYNSKSHFPSIIEDRWPYYLEQNGLTPIAALAHRLDLVTRLDLRPILPEIRNPVLLLQGNEDRIVVRRYFDELNAALPAAEGVIMPLVGHQPHYTHAEALAQVTADWLLPCAPEGCPNEPKPAAGT</sequence>
<evidence type="ECO:0000313" key="4">
    <source>
        <dbReference type="Proteomes" id="UP000010798"/>
    </source>
</evidence>
<keyword evidence="3" id="KW-0378">Hydrolase</keyword>
<feature type="region of interest" description="Disordered" evidence="1">
    <location>
        <begin position="1"/>
        <end position="38"/>
    </location>
</feature>
<reference evidence="3 4" key="1">
    <citation type="submission" date="2012-02" db="EMBL/GenBank/DDBJ databases">
        <title>Complete sequence of chromosome of Singulisphaera acidiphila DSM 18658.</title>
        <authorList>
            <consortium name="US DOE Joint Genome Institute (JGI-PGF)"/>
            <person name="Lucas S."/>
            <person name="Copeland A."/>
            <person name="Lapidus A."/>
            <person name="Glavina del Rio T."/>
            <person name="Dalin E."/>
            <person name="Tice H."/>
            <person name="Bruce D."/>
            <person name="Goodwin L."/>
            <person name="Pitluck S."/>
            <person name="Peters L."/>
            <person name="Ovchinnikova G."/>
            <person name="Chertkov O."/>
            <person name="Kyrpides N."/>
            <person name="Mavromatis K."/>
            <person name="Ivanova N."/>
            <person name="Brettin T."/>
            <person name="Detter J.C."/>
            <person name="Han C."/>
            <person name="Larimer F."/>
            <person name="Land M."/>
            <person name="Hauser L."/>
            <person name="Markowitz V."/>
            <person name="Cheng J.-F."/>
            <person name="Hugenholtz P."/>
            <person name="Woyke T."/>
            <person name="Wu D."/>
            <person name="Tindall B."/>
            <person name="Pomrenke H."/>
            <person name="Brambilla E."/>
            <person name="Klenk H.-P."/>
            <person name="Eisen J.A."/>
        </authorList>
    </citation>
    <scope>NUCLEOTIDE SEQUENCE [LARGE SCALE GENOMIC DNA]</scope>
    <source>
        <strain evidence="4">ATCC BAA-1392 / DSM 18658 / VKM B-2454 / MOB10</strain>
    </source>
</reference>
<accession>L0D8S0</accession>
<keyword evidence="3" id="KW-0012">Acyltransferase</keyword>
<dbReference type="Gene3D" id="3.40.50.1820">
    <property type="entry name" value="alpha/beta hydrolase"/>
    <property type="match status" value="1"/>
</dbReference>
<dbReference type="PANTHER" id="PTHR43194">
    <property type="entry name" value="HYDROLASE ALPHA/BETA FOLD FAMILY"/>
    <property type="match status" value="1"/>
</dbReference>
<keyword evidence="3" id="KW-0808">Transferase</keyword>
<dbReference type="InterPro" id="IPR029058">
    <property type="entry name" value="AB_hydrolase_fold"/>
</dbReference>
<dbReference type="KEGG" id="saci:Sinac_1411"/>
<dbReference type="PANTHER" id="PTHR43194:SF2">
    <property type="entry name" value="PEROXISOMAL MEMBRANE PROTEIN LPX1"/>
    <property type="match status" value="1"/>
</dbReference>
<organism evidence="3 4">
    <name type="scientific">Singulisphaera acidiphila (strain ATCC BAA-1392 / DSM 18658 / VKM B-2454 / MOB10)</name>
    <dbReference type="NCBI Taxonomy" id="886293"/>
    <lineage>
        <taxon>Bacteria</taxon>
        <taxon>Pseudomonadati</taxon>
        <taxon>Planctomycetota</taxon>
        <taxon>Planctomycetia</taxon>
        <taxon>Isosphaerales</taxon>
        <taxon>Isosphaeraceae</taxon>
        <taxon>Singulisphaera</taxon>
    </lineage>
</organism>
<protein>
    <submittedName>
        <fullName evidence="3">Putative hydrolase or acyltransferase of alpha/beta superfamily</fullName>
    </submittedName>
</protein>
<dbReference type="EMBL" id="CP003364">
    <property type="protein sequence ID" value="AGA25794.1"/>
    <property type="molecule type" value="Genomic_DNA"/>
</dbReference>
<keyword evidence="4" id="KW-1185">Reference proteome</keyword>